<accession>A0AAU9JN22</accession>
<dbReference type="GO" id="GO:0004674">
    <property type="term" value="F:protein serine/threonine kinase activity"/>
    <property type="evidence" value="ECO:0007669"/>
    <property type="project" value="TreeGrafter"/>
</dbReference>
<feature type="transmembrane region" description="Helical" evidence="1">
    <location>
        <begin position="205"/>
        <end position="229"/>
    </location>
</feature>
<proteinExistence type="predicted"/>
<dbReference type="EMBL" id="CAJZBQ010000040">
    <property type="protein sequence ID" value="CAG9326369.1"/>
    <property type="molecule type" value="Genomic_DNA"/>
</dbReference>
<dbReference type="GO" id="GO:0005524">
    <property type="term" value="F:ATP binding"/>
    <property type="evidence" value="ECO:0007669"/>
    <property type="project" value="InterPro"/>
</dbReference>
<evidence type="ECO:0000259" key="2">
    <source>
        <dbReference type="PROSITE" id="PS50011"/>
    </source>
</evidence>
<organism evidence="3 4">
    <name type="scientific">Blepharisma stoltei</name>
    <dbReference type="NCBI Taxonomy" id="1481888"/>
    <lineage>
        <taxon>Eukaryota</taxon>
        <taxon>Sar</taxon>
        <taxon>Alveolata</taxon>
        <taxon>Ciliophora</taxon>
        <taxon>Postciliodesmatophora</taxon>
        <taxon>Heterotrichea</taxon>
        <taxon>Heterotrichida</taxon>
        <taxon>Blepharismidae</taxon>
        <taxon>Blepharisma</taxon>
    </lineage>
</organism>
<dbReference type="PANTHER" id="PTHR44329:SF57">
    <property type="entry name" value="INTEGRIN-LINKED PROTEIN KINASE"/>
    <property type="match status" value="1"/>
</dbReference>
<dbReference type="PANTHER" id="PTHR44329">
    <property type="entry name" value="SERINE/THREONINE-PROTEIN KINASE TNNI3K-RELATED"/>
    <property type="match status" value="1"/>
</dbReference>
<gene>
    <name evidence="3" type="ORF">BSTOLATCC_MIC40797</name>
</gene>
<keyword evidence="1" id="KW-0812">Transmembrane</keyword>
<feature type="transmembrane region" description="Helical" evidence="1">
    <location>
        <begin position="77"/>
        <end position="95"/>
    </location>
</feature>
<dbReference type="Proteomes" id="UP001162131">
    <property type="component" value="Unassembled WGS sequence"/>
</dbReference>
<dbReference type="SUPFAM" id="SSF56112">
    <property type="entry name" value="Protein kinase-like (PK-like)"/>
    <property type="match status" value="1"/>
</dbReference>
<keyword evidence="1" id="KW-0472">Membrane</keyword>
<comment type="caution">
    <text evidence="3">The sequence shown here is derived from an EMBL/GenBank/DDBJ whole genome shotgun (WGS) entry which is preliminary data.</text>
</comment>
<dbReference type="GO" id="GO:0001725">
    <property type="term" value="C:stress fiber"/>
    <property type="evidence" value="ECO:0007669"/>
    <property type="project" value="TreeGrafter"/>
</dbReference>
<keyword evidence="1" id="KW-1133">Transmembrane helix</keyword>
<protein>
    <recommendedName>
        <fullName evidence="2">Protein kinase domain-containing protein</fullName>
    </recommendedName>
</protein>
<feature type="transmembrane region" description="Helical" evidence="1">
    <location>
        <begin position="241"/>
        <end position="263"/>
    </location>
</feature>
<dbReference type="InterPro" id="IPR001245">
    <property type="entry name" value="Ser-Thr/Tyr_kinase_cat_dom"/>
</dbReference>
<dbReference type="PROSITE" id="PS50011">
    <property type="entry name" value="PROTEIN_KINASE_DOM"/>
    <property type="match status" value="1"/>
</dbReference>
<reference evidence="3" key="1">
    <citation type="submission" date="2021-09" db="EMBL/GenBank/DDBJ databases">
        <authorList>
            <consortium name="AG Swart"/>
            <person name="Singh M."/>
            <person name="Singh A."/>
            <person name="Seah K."/>
            <person name="Emmerich C."/>
        </authorList>
    </citation>
    <scope>NUCLEOTIDE SEQUENCE</scope>
    <source>
        <strain evidence="3">ATCC30299</strain>
    </source>
</reference>
<feature type="transmembrane region" description="Helical" evidence="1">
    <location>
        <begin position="131"/>
        <end position="152"/>
    </location>
</feature>
<dbReference type="GO" id="GO:0007160">
    <property type="term" value="P:cell-matrix adhesion"/>
    <property type="evidence" value="ECO:0007669"/>
    <property type="project" value="TreeGrafter"/>
</dbReference>
<evidence type="ECO:0000313" key="3">
    <source>
        <dbReference type="EMBL" id="CAG9326369.1"/>
    </source>
</evidence>
<feature type="transmembrane region" description="Helical" evidence="1">
    <location>
        <begin position="164"/>
        <end position="184"/>
    </location>
</feature>
<dbReference type="InterPro" id="IPR011009">
    <property type="entry name" value="Kinase-like_dom_sf"/>
</dbReference>
<dbReference type="Pfam" id="PF07714">
    <property type="entry name" value="PK_Tyr_Ser-Thr"/>
    <property type="match status" value="1"/>
</dbReference>
<evidence type="ECO:0000313" key="4">
    <source>
        <dbReference type="Proteomes" id="UP001162131"/>
    </source>
</evidence>
<name>A0AAU9JN22_9CILI</name>
<dbReference type="Gene3D" id="1.10.510.10">
    <property type="entry name" value="Transferase(Phosphotransferase) domain 1"/>
    <property type="match status" value="1"/>
</dbReference>
<feature type="transmembrane region" description="Helical" evidence="1">
    <location>
        <begin position="44"/>
        <end position="65"/>
    </location>
</feature>
<dbReference type="GO" id="GO:0034446">
    <property type="term" value="P:substrate adhesion-dependent cell spreading"/>
    <property type="evidence" value="ECO:0007669"/>
    <property type="project" value="TreeGrafter"/>
</dbReference>
<evidence type="ECO:0000256" key="1">
    <source>
        <dbReference type="SAM" id="Phobius"/>
    </source>
</evidence>
<feature type="domain" description="Protein kinase" evidence="2">
    <location>
        <begin position="321"/>
        <end position="578"/>
    </location>
</feature>
<dbReference type="InterPro" id="IPR051681">
    <property type="entry name" value="Ser/Thr_Kinases-Pseudokinases"/>
</dbReference>
<sequence>MMSNFTYFLLVFSVTVLYSITFGLCAIRTNKLKRFSEDWKQTKVFYITIMAQAFMRFVTYALLTWTLPRSETKNESLFLLVSVPDCLFIVSYVLLAHQMVSVFYYTHMENDIQLSLIIHFTRPKHKSVSKFIAYTISAWLSVEVLFFTLYFSDVLRQVDIELELALVNILSATILMLILLYLYINYSGTPFKSDASKDKLQRITLVTLLWTLGRYINGVLVLIDINSAGFVTEIYDERSTYVTACLAVADLVISEVCCFLTVIEYRFMEIFSYAGEDDRNRISAEVFTHPAKAISLSDDTATLSESLINPNPFIDASEITVSTKIGARQNGLGELYKCLYKGKELLYRKISFPRMSGYVLEEFNSEIINLKSIDSGYMVPFHGASFNLPSIGIITAYMPNGSLYFNLHEIKTRFTIQEKGKIIMELAQGLRELHSLGRVHGHLSSHNLVLDSQQKVKISDLGLEKIKKYAGVVISYQNKNAWSSPELLREASRTCVRAKPTDDIYSFGVIVWEIITEEIPYEGLNYSKMQQSVGHEGATPIIGSSFPSDLSKLVKSCWSVETEKRPNFKTICSTLSSIKWK</sequence>
<dbReference type="GO" id="GO:0007229">
    <property type="term" value="P:integrin-mediated signaling pathway"/>
    <property type="evidence" value="ECO:0007669"/>
    <property type="project" value="TreeGrafter"/>
</dbReference>
<dbReference type="GO" id="GO:0005925">
    <property type="term" value="C:focal adhesion"/>
    <property type="evidence" value="ECO:0007669"/>
    <property type="project" value="TreeGrafter"/>
</dbReference>
<feature type="transmembrane region" description="Helical" evidence="1">
    <location>
        <begin position="6"/>
        <end position="24"/>
    </location>
</feature>
<keyword evidence="4" id="KW-1185">Reference proteome</keyword>
<dbReference type="InterPro" id="IPR000719">
    <property type="entry name" value="Prot_kinase_dom"/>
</dbReference>
<dbReference type="AlphaFoldDB" id="A0AAU9JN22"/>